<evidence type="ECO:0000256" key="1">
    <source>
        <dbReference type="SAM" id="Phobius"/>
    </source>
</evidence>
<organism evidence="2">
    <name type="scientific">mine drainage metagenome</name>
    <dbReference type="NCBI Taxonomy" id="410659"/>
    <lineage>
        <taxon>unclassified sequences</taxon>
        <taxon>metagenomes</taxon>
        <taxon>ecological metagenomes</taxon>
    </lineage>
</organism>
<comment type="caution">
    <text evidence="2">The sequence shown here is derived from an EMBL/GenBank/DDBJ whole genome shotgun (WGS) entry which is preliminary data.</text>
</comment>
<dbReference type="EMBL" id="CABN01000050">
    <property type="protein sequence ID" value="CBH99773.1"/>
    <property type="molecule type" value="Genomic_DNA"/>
</dbReference>
<accession>E6PXW4</accession>
<evidence type="ECO:0000313" key="2">
    <source>
        <dbReference type="EMBL" id="CBH99773.1"/>
    </source>
</evidence>
<keyword evidence="1" id="KW-1133">Transmembrane helix</keyword>
<feature type="transmembrane region" description="Helical" evidence="1">
    <location>
        <begin position="131"/>
        <end position="151"/>
    </location>
</feature>
<reference evidence="2" key="1">
    <citation type="submission" date="2009-10" db="EMBL/GenBank/DDBJ databases">
        <title>Diversity of trophic interactions inside an arsenic-rich microbial ecosystem.</title>
        <authorList>
            <person name="Bertin P.N."/>
            <person name="Heinrich-Salmeron A."/>
            <person name="Pelletier E."/>
            <person name="Goulhen-Chollet F."/>
            <person name="Arsene-Ploetze F."/>
            <person name="Gallien S."/>
            <person name="Calteau A."/>
            <person name="Vallenet D."/>
            <person name="Casiot C."/>
            <person name="Chane-Woon-Ming B."/>
            <person name="Giloteaux L."/>
            <person name="Barakat M."/>
            <person name="Bonnefoy V."/>
            <person name="Bruneel O."/>
            <person name="Chandler M."/>
            <person name="Cleiss J."/>
            <person name="Duran R."/>
            <person name="Elbaz-Poulichet F."/>
            <person name="Fonknechten N."/>
            <person name="Lauga B."/>
            <person name="Mornico D."/>
            <person name="Ortet P."/>
            <person name="Schaeffer C."/>
            <person name="Siguier P."/>
            <person name="Alexander Thil Smith A."/>
            <person name="Van Dorsselaer A."/>
            <person name="Weissenbach J."/>
            <person name="Medigue C."/>
            <person name="Le Paslier D."/>
        </authorList>
    </citation>
    <scope>NUCLEOTIDE SEQUENCE</scope>
</reference>
<feature type="transmembrane region" description="Helical" evidence="1">
    <location>
        <begin position="47"/>
        <end position="71"/>
    </location>
</feature>
<sequence>MTPVLRKSLLTAHITFSIGWMGAVAGFLALSIAGLRSHDPSTVRGAYLMMKLVVWSVIVPFALASLLTGIVQSLGTSWGLLRHYWVSAKLVLTVFATIVLLQKTKTIGSMANAAANMTLSGVDLLKPRTALVVHAGGGLLVLLVITVLSVFKPWGLTHYGRQARLSDVNKTA</sequence>
<gene>
    <name evidence="2" type="ORF">CARN3_0724</name>
</gene>
<name>E6PXW4_9ZZZZ</name>
<keyword evidence="1" id="KW-0812">Transmembrane</keyword>
<evidence type="ECO:0008006" key="3">
    <source>
        <dbReference type="Google" id="ProtNLM"/>
    </source>
</evidence>
<dbReference type="AlphaFoldDB" id="E6PXW4"/>
<proteinExistence type="predicted"/>
<feature type="transmembrane region" description="Helical" evidence="1">
    <location>
        <begin position="83"/>
        <end position="101"/>
    </location>
</feature>
<keyword evidence="1" id="KW-0472">Membrane</keyword>
<protein>
    <recommendedName>
        <fullName evidence="3">DUF2269 domain-containing protein</fullName>
    </recommendedName>
</protein>
<feature type="transmembrane region" description="Helical" evidence="1">
    <location>
        <begin position="12"/>
        <end position="35"/>
    </location>
</feature>